<sequence length="201" mass="23368">MYNSKNYILKVEEFVTDLLCDLPENLCYHNLKHTKEVVEACREIAKNSGLSASDTEIVIIAAWFHDAGHAVTYFGHEKAGTKIAKEFLSKIHYPASKVNKVINCILATHYPPQPKNDLEKILCDADMYHLSLDDYESRSFSLRKELETVTSTEIPKQYWCDKNLEFLRDHCYFTAYGKKVLQFLKEKNLKKYFLSHCNCKQ</sequence>
<dbReference type="SUPFAM" id="SSF109604">
    <property type="entry name" value="HD-domain/PDEase-like"/>
    <property type="match status" value="1"/>
</dbReference>
<dbReference type="SMART" id="SM00471">
    <property type="entry name" value="HDc"/>
    <property type="match status" value="1"/>
</dbReference>
<dbReference type="OrthoDB" id="5728337at2"/>
<reference evidence="2 3" key="1">
    <citation type="submission" date="2018-09" db="EMBL/GenBank/DDBJ databases">
        <title>Genomic Encyclopedia of Archaeal and Bacterial Type Strains, Phase II (KMG-II): from individual species to whole genera.</title>
        <authorList>
            <person name="Goeker M."/>
        </authorList>
    </citation>
    <scope>NUCLEOTIDE SEQUENCE [LARGE SCALE GENOMIC DNA]</scope>
    <source>
        <strain evidence="2 3">DSM 21950</strain>
    </source>
</reference>
<keyword evidence="3" id="KW-1185">Reference proteome</keyword>
<dbReference type="AlphaFoldDB" id="A0A419XA37"/>
<accession>A0A419XA37</accession>
<protein>
    <submittedName>
        <fullName evidence="2">HD domain-containing protein</fullName>
    </submittedName>
</protein>
<dbReference type="InterPro" id="IPR003607">
    <property type="entry name" value="HD/PDEase_dom"/>
</dbReference>
<evidence type="ECO:0000313" key="3">
    <source>
        <dbReference type="Proteomes" id="UP000284531"/>
    </source>
</evidence>
<dbReference type="InterPro" id="IPR006674">
    <property type="entry name" value="HD_domain"/>
</dbReference>
<dbReference type="Proteomes" id="UP000284531">
    <property type="component" value="Unassembled WGS sequence"/>
</dbReference>
<gene>
    <name evidence="2" type="ORF">BXY64_1651</name>
</gene>
<dbReference type="RefSeq" id="WP_120239380.1">
    <property type="nucleotide sequence ID" value="NZ_RAPQ01000008.1"/>
</dbReference>
<comment type="caution">
    <text evidence="2">The sequence shown here is derived from an EMBL/GenBank/DDBJ whole genome shotgun (WGS) entry which is preliminary data.</text>
</comment>
<dbReference type="PROSITE" id="PS51831">
    <property type="entry name" value="HD"/>
    <property type="match status" value="1"/>
</dbReference>
<evidence type="ECO:0000313" key="2">
    <source>
        <dbReference type="EMBL" id="RKE04624.1"/>
    </source>
</evidence>
<evidence type="ECO:0000259" key="1">
    <source>
        <dbReference type="PROSITE" id="PS51831"/>
    </source>
</evidence>
<name>A0A419XA37_9BACT</name>
<dbReference type="Pfam" id="PF01966">
    <property type="entry name" value="HD"/>
    <property type="match status" value="1"/>
</dbReference>
<dbReference type="CDD" id="cd00077">
    <property type="entry name" value="HDc"/>
    <property type="match status" value="1"/>
</dbReference>
<dbReference type="Gene3D" id="1.10.3210.10">
    <property type="entry name" value="Hypothetical protein af1432"/>
    <property type="match status" value="1"/>
</dbReference>
<dbReference type="EMBL" id="RAPQ01000008">
    <property type="protein sequence ID" value="RKE04624.1"/>
    <property type="molecule type" value="Genomic_DNA"/>
</dbReference>
<proteinExistence type="predicted"/>
<organism evidence="2 3">
    <name type="scientific">Marinifilum flexuosum</name>
    <dbReference type="NCBI Taxonomy" id="1117708"/>
    <lineage>
        <taxon>Bacteria</taxon>
        <taxon>Pseudomonadati</taxon>
        <taxon>Bacteroidota</taxon>
        <taxon>Bacteroidia</taxon>
        <taxon>Marinilabiliales</taxon>
        <taxon>Marinifilaceae</taxon>
    </lineage>
</organism>
<feature type="domain" description="HD" evidence="1">
    <location>
        <begin position="30"/>
        <end position="131"/>
    </location>
</feature>